<dbReference type="SUPFAM" id="SSF53756">
    <property type="entry name" value="UDP-Glycosyltransferase/glycogen phosphorylase"/>
    <property type="match status" value="1"/>
</dbReference>
<comment type="caution">
    <text evidence="3">The sequence shown here is derived from an EMBL/GenBank/DDBJ whole genome shotgun (WGS) entry which is preliminary data.</text>
</comment>
<keyword evidence="3" id="KW-0808">Transferase</keyword>
<dbReference type="PANTHER" id="PTHR45947:SF3">
    <property type="entry name" value="SULFOQUINOVOSYL TRANSFERASE SQD2"/>
    <property type="match status" value="1"/>
</dbReference>
<dbReference type="Pfam" id="PF00534">
    <property type="entry name" value="Glycos_transf_1"/>
    <property type="match status" value="1"/>
</dbReference>
<evidence type="ECO:0000313" key="3">
    <source>
        <dbReference type="EMBL" id="RDC64110.1"/>
    </source>
</evidence>
<organism evidence="3 4">
    <name type="scientific">Adhaeribacter pallidiroseus</name>
    <dbReference type="NCBI Taxonomy" id="2072847"/>
    <lineage>
        <taxon>Bacteria</taxon>
        <taxon>Pseudomonadati</taxon>
        <taxon>Bacteroidota</taxon>
        <taxon>Cytophagia</taxon>
        <taxon>Cytophagales</taxon>
        <taxon>Hymenobacteraceae</taxon>
        <taxon>Adhaeribacter</taxon>
    </lineage>
</organism>
<accession>A0A369QII3</accession>
<dbReference type="Gene3D" id="3.40.50.2000">
    <property type="entry name" value="Glycogen Phosphorylase B"/>
    <property type="match status" value="2"/>
</dbReference>
<dbReference type="InterPro" id="IPR050194">
    <property type="entry name" value="Glycosyltransferase_grp1"/>
</dbReference>
<dbReference type="PANTHER" id="PTHR45947">
    <property type="entry name" value="SULFOQUINOVOSYL TRANSFERASE SQD2"/>
    <property type="match status" value="1"/>
</dbReference>
<name>A0A369QII3_9BACT</name>
<dbReference type="Proteomes" id="UP000253919">
    <property type="component" value="Unassembled WGS sequence"/>
</dbReference>
<keyword evidence="4" id="KW-1185">Reference proteome</keyword>
<dbReference type="CDD" id="cd03811">
    <property type="entry name" value="GT4_GT28_WabH-like"/>
    <property type="match status" value="1"/>
</dbReference>
<dbReference type="GO" id="GO:0016757">
    <property type="term" value="F:glycosyltransferase activity"/>
    <property type="evidence" value="ECO:0007669"/>
    <property type="project" value="InterPro"/>
</dbReference>
<protein>
    <submittedName>
        <fullName evidence="3">CDP-glycerol glycerophosphotransferase</fullName>
        <ecNumber evidence="3">2.7.8.12</ecNumber>
    </submittedName>
</protein>
<evidence type="ECO:0000259" key="1">
    <source>
        <dbReference type="Pfam" id="PF00534"/>
    </source>
</evidence>
<dbReference type="InterPro" id="IPR028098">
    <property type="entry name" value="Glyco_trans_4-like_N"/>
</dbReference>
<feature type="domain" description="Glycosyltransferase subfamily 4-like N-terminal" evidence="2">
    <location>
        <begin position="33"/>
        <end position="167"/>
    </location>
</feature>
<evidence type="ECO:0000313" key="4">
    <source>
        <dbReference type="Proteomes" id="UP000253919"/>
    </source>
</evidence>
<feature type="domain" description="Glycosyl transferase family 1" evidence="1">
    <location>
        <begin position="174"/>
        <end position="329"/>
    </location>
</feature>
<dbReference type="Pfam" id="PF13439">
    <property type="entry name" value="Glyco_transf_4"/>
    <property type="match status" value="1"/>
</dbReference>
<gene>
    <name evidence="3" type="primary">tagF</name>
    <name evidence="3" type="ORF">AHMF7616_02720</name>
</gene>
<reference evidence="3 4" key="1">
    <citation type="submission" date="2018-04" db="EMBL/GenBank/DDBJ databases">
        <title>Adhaeribacter sp. HMF7616 genome sequencing and assembly.</title>
        <authorList>
            <person name="Kang H."/>
            <person name="Kang J."/>
            <person name="Cha I."/>
            <person name="Kim H."/>
            <person name="Joh K."/>
        </authorList>
    </citation>
    <scope>NUCLEOTIDE SEQUENCE [LARGE SCALE GENOMIC DNA]</scope>
    <source>
        <strain evidence="3 4">HMF7616</strain>
    </source>
</reference>
<dbReference type="EMBL" id="QASA01000001">
    <property type="protein sequence ID" value="RDC64110.1"/>
    <property type="molecule type" value="Genomic_DNA"/>
</dbReference>
<dbReference type="EC" id="2.7.8.12" evidence="3"/>
<dbReference type="AlphaFoldDB" id="A0A369QII3"/>
<sequence>MINVLHIIDSLGRGGAEMLLVGTIKSTPEFNHVIISLRPLNEFTDELKFIKVYFLNFRWYHSLPSAISKVKKIISENSVDIIHAHLFWSVIISRLVCPTYIKLINSYHAMLYGKTGGANYPFYARLLDELTYSNRIVTLCVSEQVKSNIKQYVGIEENVYVLYNFIENTFFDKFRISTVKSEKIRLVAVGNLKKDKNYTVVLEALAQLGSGIKDCVTLDIYGSGPLMEELKLMCKYKNLNNVQLKGSVNNISMVLPNYDVYIISSTSEGFGLAVVEAMAVGLPVIASNIQTLREVTGGHAIYFNPLSSTELSSKIGNIMDGKYNLQELATLAHQYAKKYSKEVYLDNLRSIYLSR</sequence>
<proteinExistence type="predicted"/>
<evidence type="ECO:0000259" key="2">
    <source>
        <dbReference type="Pfam" id="PF13439"/>
    </source>
</evidence>
<dbReference type="InterPro" id="IPR001296">
    <property type="entry name" value="Glyco_trans_1"/>
</dbReference>
<dbReference type="GO" id="GO:0047355">
    <property type="term" value="F:CDP-glycerol glycerophosphotransferase activity"/>
    <property type="evidence" value="ECO:0007669"/>
    <property type="project" value="UniProtKB-EC"/>
</dbReference>